<organism evidence="3 4">
    <name type="scientific">Eucalyptus globulus</name>
    <name type="common">Tasmanian blue gum</name>
    <dbReference type="NCBI Taxonomy" id="34317"/>
    <lineage>
        <taxon>Eukaryota</taxon>
        <taxon>Viridiplantae</taxon>
        <taxon>Streptophyta</taxon>
        <taxon>Embryophyta</taxon>
        <taxon>Tracheophyta</taxon>
        <taxon>Spermatophyta</taxon>
        <taxon>Magnoliopsida</taxon>
        <taxon>eudicotyledons</taxon>
        <taxon>Gunneridae</taxon>
        <taxon>Pentapetalae</taxon>
        <taxon>rosids</taxon>
        <taxon>malvids</taxon>
        <taxon>Myrtales</taxon>
        <taxon>Myrtaceae</taxon>
        <taxon>Myrtoideae</taxon>
        <taxon>Eucalypteae</taxon>
        <taxon>Eucalyptus</taxon>
    </lineage>
</organism>
<keyword evidence="2" id="KW-0812">Transmembrane</keyword>
<dbReference type="EMBL" id="JBJKBG010000010">
    <property type="protein sequence ID" value="KAL3718466.1"/>
    <property type="molecule type" value="Genomic_DNA"/>
</dbReference>
<keyword evidence="2" id="KW-1133">Transmembrane helix</keyword>
<reference evidence="3 4" key="1">
    <citation type="submission" date="2024-11" db="EMBL/GenBank/DDBJ databases">
        <title>Chromosome-level genome assembly of Eucalyptus globulus Labill. provides insights into its genome evolution.</title>
        <authorList>
            <person name="Li X."/>
        </authorList>
    </citation>
    <scope>NUCLEOTIDE SEQUENCE [LARGE SCALE GENOMIC DNA]</scope>
    <source>
        <strain evidence="3">CL2024</strain>
        <tissue evidence="3">Fresh tender leaves</tissue>
    </source>
</reference>
<keyword evidence="4" id="KW-1185">Reference proteome</keyword>
<evidence type="ECO:0000256" key="1">
    <source>
        <dbReference type="SAM" id="MobiDB-lite"/>
    </source>
</evidence>
<keyword evidence="2" id="KW-0472">Membrane</keyword>
<feature type="compositionally biased region" description="Polar residues" evidence="1">
    <location>
        <begin position="1"/>
        <end position="28"/>
    </location>
</feature>
<evidence type="ECO:0000313" key="3">
    <source>
        <dbReference type="EMBL" id="KAL3718466.1"/>
    </source>
</evidence>
<sequence length="155" mass="17955">MKSLLFQQQHGRASQKVSPTQIKDNQVHQCHLKEQMTEEEKQKKSTEDEQKPKEVEEESKKADEAKYGPETALQKKKSEDLAQLKRIRRGRNCRYRQEDGKSGNIGRRQHCYVTNQKKLRNLMNTMVAALLIVVLGLYVKHVLRSLGTPKSDPEL</sequence>
<proteinExistence type="predicted"/>
<evidence type="ECO:0000313" key="4">
    <source>
        <dbReference type="Proteomes" id="UP001634007"/>
    </source>
</evidence>
<evidence type="ECO:0000256" key="2">
    <source>
        <dbReference type="SAM" id="Phobius"/>
    </source>
</evidence>
<feature type="compositionally biased region" description="Basic and acidic residues" evidence="1">
    <location>
        <begin position="31"/>
        <end position="67"/>
    </location>
</feature>
<feature type="compositionally biased region" description="Basic residues" evidence="1">
    <location>
        <begin position="85"/>
        <end position="94"/>
    </location>
</feature>
<accession>A0ABD3IX57</accession>
<dbReference type="AlphaFoldDB" id="A0ABD3IX57"/>
<dbReference type="Proteomes" id="UP001634007">
    <property type="component" value="Unassembled WGS sequence"/>
</dbReference>
<feature type="transmembrane region" description="Helical" evidence="2">
    <location>
        <begin position="122"/>
        <end position="139"/>
    </location>
</feature>
<comment type="caution">
    <text evidence="3">The sequence shown here is derived from an EMBL/GenBank/DDBJ whole genome shotgun (WGS) entry which is preliminary data.</text>
</comment>
<name>A0ABD3IX57_EUCGL</name>
<gene>
    <name evidence="3" type="ORF">ACJRO7_003576</name>
</gene>
<protein>
    <submittedName>
        <fullName evidence="3">Uncharacterized protein</fullName>
    </submittedName>
</protein>
<feature type="region of interest" description="Disordered" evidence="1">
    <location>
        <begin position="1"/>
        <end position="101"/>
    </location>
</feature>